<proteinExistence type="predicted"/>
<dbReference type="EMBL" id="CAWUPB010000851">
    <property type="protein sequence ID" value="CAK7326331.1"/>
    <property type="molecule type" value="Genomic_DNA"/>
</dbReference>
<reference evidence="2 3" key="1">
    <citation type="submission" date="2024-01" db="EMBL/GenBank/DDBJ databases">
        <authorList>
            <person name="Waweru B."/>
        </authorList>
    </citation>
    <scope>NUCLEOTIDE SEQUENCE [LARGE SCALE GENOMIC DNA]</scope>
</reference>
<keyword evidence="3" id="KW-1185">Reference proteome</keyword>
<accession>A0AAV1R219</accession>
<comment type="caution">
    <text evidence="2">The sequence shown here is derived from an EMBL/GenBank/DDBJ whole genome shotgun (WGS) entry which is preliminary data.</text>
</comment>
<keyword evidence="1" id="KW-0119">Carbohydrate metabolism</keyword>
<organism evidence="2 3">
    <name type="scientific">Dovyalis caffra</name>
    <dbReference type="NCBI Taxonomy" id="77055"/>
    <lineage>
        <taxon>Eukaryota</taxon>
        <taxon>Viridiplantae</taxon>
        <taxon>Streptophyta</taxon>
        <taxon>Embryophyta</taxon>
        <taxon>Tracheophyta</taxon>
        <taxon>Spermatophyta</taxon>
        <taxon>Magnoliopsida</taxon>
        <taxon>eudicotyledons</taxon>
        <taxon>Gunneridae</taxon>
        <taxon>Pentapetalae</taxon>
        <taxon>rosids</taxon>
        <taxon>fabids</taxon>
        <taxon>Malpighiales</taxon>
        <taxon>Salicaceae</taxon>
        <taxon>Flacourtieae</taxon>
        <taxon>Dovyalis</taxon>
    </lineage>
</organism>
<evidence type="ECO:0000313" key="2">
    <source>
        <dbReference type="EMBL" id="CAK7326331.1"/>
    </source>
</evidence>
<evidence type="ECO:0000313" key="3">
    <source>
        <dbReference type="Proteomes" id="UP001314170"/>
    </source>
</evidence>
<protein>
    <submittedName>
        <fullName evidence="2">Uncharacterized protein</fullName>
    </submittedName>
</protein>
<dbReference type="Proteomes" id="UP001314170">
    <property type="component" value="Unassembled WGS sequence"/>
</dbReference>
<sequence>MSGLGSSDDVEWEQKDSAATYRNTWQIAVYFHKSDNLCILDSKEGMNITLQPSSFGIVAGSPVLHAFNDEAKFAPMNGPRKHIKIKGTGKFLAYSSKKPKEIMLIGEKVEFEWSSNGTLSFEVPWIGGKLSDAIISIS</sequence>
<dbReference type="InterPro" id="IPR008811">
    <property type="entry name" value="Glycosyl_hydrolases_36"/>
</dbReference>
<name>A0AAV1R219_9ROSI</name>
<evidence type="ECO:0000256" key="1">
    <source>
        <dbReference type="ARBA" id="ARBA00023277"/>
    </source>
</evidence>
<dbReference type="Pfam" id="PF05691">
    <property type="entry name" value="Raffinose_syn"/>
    <property type="match status" value="2"/>
</dbReference>
<dbReference type="AlphaFoldDB" id="A0AAV1R219"/>
<gene>
    <name evidence="2" type="ORF">DCAF_LOCUS4031</name>
</gene>